<keyword evidence="7" id="KW-1185">Reference proteome</keyword>
<dbReference type="PANTHER" id="PTHR24355:SF1">
    <property type="entry name" value="RIBOSOMAL PROTEIN S6 KINASE-RELATED PROTEIN"/>
    <property type="match status" value="1"/>
</dbReference>
<dbReference type="PROSITE" id="PS50011">
    <property type="entry name" value="PROTEIN_KINASE_DOM"/>
    <property type="match status" value="1"/>
</dbReference>
<dbReference type="PROSITE" id="PS00108">
    <property type="entry name" value="PROTEIN_KINASE_ST"/>
    <property type="match status" value="1"/>
</dbReference>
<dbReference type="OrthoDB" id="3205605at2759"/>
<keyword evidence="1" id="KW-0723">Serine/threonine-protein kinase</keyword>
<dbReference type="GO" id="GO:0004674">
    <property type="term" value="F:protein serine/threonine kinase activity"/>
    <property type="evidence" value="ECO:0007669"/>
    <property type="project" value="UniProtKB-KW"/>
</dbReference>
<evidence type="ECO:0000313" key="7">
    <source>
        <dbReference type="Proteomes" id="UP000694846"/>
    </source>
</evidence>
<dbReference type="InterPro" id="IPR008271">
    <property type="entry name" value="Ser/Thr_kinase_AS"/>
</dbReference>
<keyword evidence="5" id="KW-0067">ATP-binding</keyword>
<dbReference type="Pfam" id="PF00069">
    <property type="entry name" value="Pkinase"/>
    <property type="match status" value="1"/>
</dbReference>
<dbReference type="Gene3D" id="3.30.200.20">
    <property type="entry name" value="Phosphorylase Kinase, domain 1"/>
    <property type="match status" value="1"/>
</dbReference>
<evidence type="ECO:0000256" key="3">
    <source>
        <dbReference type="ARBA" id="ARBA00022741"/>
    </source>
</evidence>
<evidence type="ECO:0000259" key="6">
    <source>
        <dbReference type="PROSITE" id="PS50011"/>
    </source>
</evidence>
<dbReference type="Gene3D" id="1.10.510.10">
    <property type="entry name" value="Transferase(Phosphotransferase) domain 1"/>
    <property type="match status" value="1"/>
</dbReference>
<keyword evidence="4 8" id="KW-0418">Kinase</keyword>
<reference evidence="8" key="1">
    <citation type="submission" date="2025-08" db="UniProtKB">
        <authorList>
            <consortium name="RefSeq"/>
        </authorList>
    </citation>
    <scope>IDENTIFICATION</scope>
    <source>
        <tissue evidence="8">Whole body</tissue>
    </source>
</reference>
<dbReference type="AlphaFoldDB" id="A0A8B8GDV1"/>
<dbReference type="CTD" id="45970"/>
<dbReference type="InterPro" id="IPR045270">
    <property type="entry name" value="STKc_AGC"/>
</dbReference>
<keyword evidence="3" id="KW-0547">Nucleotide-binding</keyword>
<dbReference type="InterPro" id="IPR000719">
    <property type="entry name" value="Prot_kinase_dom"/>
</dbReference>
<evidence type="ECO:0000256" key="1">
    <source>
        <dbReference type="ARBA" id="ARBA00022527"/>
    </source>
</evidence>
<accession>A0A8B8GDV1</accession>
<evidence type="ECO:0000256" key="2">
    <source>
        <dbReference type="ARBA" id="ARBA00022679"/>
    </source>
</evidence>
<dbReference type="SUPFAM" id="SSF56112">
    <property type="entry name" value="Protein kinase-like (PK-like)"/>
    <property type="match status" value="1"/>
</dbReference>
<sequence length="283" mass="32502">MNYPNEINHKDCMPCLRRSKNKYNSKIINECLKSRKTVWPIPQIVQVFLPDFKIKSQINEYSFEIVELISNGAFGKVYRVKRLNSNSELYAMKMLEKSSVISGYGIKQVKDEVKIQSICGHHPFIVNCPFFWQNRNTIFIVSDFVGGGELLKLLQNHGPLPEELCRIYFAELIIIIDFLHNAGIIYRDIKPENILLDEYGHLQLIDFGLAKWLSHGCRTSTICGTTQYMAPEIFQSKPYNHVVDWWSAGVLLFQMLTNQLVTRGGAHSKFHIKNAMAAAKKGE</sequence>
<dbReference type="GO" id="GO:0005524">
    <property type="term" value="F:ATP binding"/>
    <property type="evidence" value="ECO:0007669"/>
    <property type="project" value="UniProtKB-KW"/>
</dbReference>
<keyword evidence="2" id="KW-0808">Transferase</keyword>
<protein>
    <submittedName>
        <fullName evidence="8">Serine/threonine-protein kinase S6KL isoform X1</fullName>
    </submittedName>
</protein>
<evidence type="ECO:0000313" key="8">
    <source>
        <dbReference type="RefSeq" id="XP_025420776.1"/>
    </source>
</evidence>
<dbReference type="InterPro" id="IPR011009">
    <property type="entry name" value="Kinase-like_dom_sf"/>
</dbReference>
<dbReference type="Proteomes" id="UP000694846">
    <property type="component" value="Unplaced"/>
</dbReference>
<dbReference type="CDD" id="cd05123">
    <property type="entry name" value="STKc_AGC"/>
    <property type="match status" value="1"/>
</dbReference>
<organism evidence="7 8">
    <name type="scientific">Sipha flava</name>
    <name type="common">yellow sugarcane aphid</name>
    <dbReference type="NCBI Taxonomy" id="143950"/>
    <lineage>
        <taxon>Eukaryota</taxon>
        <taxon>Metazoa</taxon>
        <taxon>Ecdysozoa</taxon>
        <taxon>Arthropoda</taxon>
        <taxon>Hexapoda</taxon>
        <taxon>Insecta</taxon>
        <taxon>Pterygota</taxon>
        <taxon>Neoptera</taxon>
        <taxon>Paraneoptera</taxon>
        <taxon>Hemiptera</taxon>
        <taxon>Sternorrhyncha</taxon>
        <taxon>Aphidomorpha</taxon>
        <taxon>Aphidoidea</taxon>
        <taxon>Aphididae</taxon>
        <taxon>Sipha</taxon>
    </lineage>
</organism>
<evidence type="ECO:0000256" key="4">
    <source>
        <dbReference type="ARBA" id="ARBA00022777"/>
    </source>
</evidence>
<proteinExistence type="predicted"/>
<evidence type="ECO:0000256" key="5">
    <source>
        <dbReference type="ARBA" id="ARBA00022840"/>
    </source>
</evidence>
<dbReference type="SMART" id="SM00220">
    <property type="entry name" value="S_TKc"/>
    <property type="match status" value="1"/>
</dbReference>
<dbReference type="GeneID" id="112690885"/>
<feature type="domain" description="Protein kinase" evidence="6">
    <location>
        <begin position="63"/>
        <end position="283"/>
    </location>
</feature>
<name>A0A8B8GDV1_9HEMI</name>
<gene>
    <name evidence="8" type="primary">LOC112690885</name>
</gene>
<dbReference type="PANTHER" id="PTHR24355">
    <property type="entry name" value="G PROTEIN-COUPLED RECEPTOR KINASE/RIBOSOMAL PROTEIN S6 KINASE"/>
    <property type="match status" value="1"/>
</dbReference>
<dbReference type="RefSeq" id="XP_025420776.1">
    <property type="nucleotide sequence ID" value="XM_025564991.1"/>
</dbReference>